<dbReference type="InterPro" id="IPR052736">
    <property type="entry name" value="Stf3_sulfotransferase"/>
</dbReference>
<dbReference type="Proteomes" id="UP001255856">
    <property type="component" value="Unassembled WGS sequence"/>
</dbReference>
<gene>
    <name evidence="1" type="ORF">QBZ16_001497</name>
</gene>
<evidence type="ECO:0000313" key="1">
    <source>
        <dbReference type="EMBL" id="KAK2075756.1"/>
    </source>
</evidence>
<name>A0AAD9ID54_PROWI</name>
<evidence type="ECO:0008006" key="3">
    <source>
        <dbReference type="Google" id="ProtNLM"/>
    </source>
</evidence>
<proteinExistence type="predicted"/>
<dbReference type="EMBL" id="JASFZW010000013">
    <property type="protein sequence ID" value="KAK2075756.1"/>
    <property type="molecule type" value="Genomic_DNA"/>
</dbReference>
<sequence>MDADHEDIRPAIDYFSKHKLQRHAFAVKNNFLCGLTFSSWLRLVWEHAHRIDWWPYAPRVLFLGALAALNSLLALPDRILYGRRVAGARVNPAPVFVLGHPRTGTTHVHNLLSLDARLGWADTLSAGFPSAFLSLGGALRRLAAPLLDSTRPMDAMALSFDTPAEDELAVCALSAGASPYMPLVFMRDQEVFRDLYALRGLLEGGESSPVHTARVRLLLRLFPDARFIYLHRDPYAVFASAAHMAESYYPFTALQRLEPADVARFVLDQFELLHETYQADRALIPPGRLVELGFAELDADPVAAMRRVYRELGWPDFERALEPQLRAYAASLAGFKKNDHQRRERLRKGGGECS</sequence>
<comment type="caution">
    <text evidence="1">The sequence shown here is derived from an EMBL/GenBank/DDBJ whole genome shotgun (WGS) entry which is preliminary data.</text>
</comment>
<keyword evidence="2" id="KW-1185">Reference proteome</keyword>
<dbReference type="InterPro" id="IPR027417">
    <property type="entry name" value="P-loop_NTPase"/>
</dbReference>
<dbReference type="PANTHER" id="PTHR36451">
    <property type="entry name" value="PAPS-DEPENDENT SULFOTRANSFERASE STF3"/>
    <property type="match status" value="1"/>
</dbReference>
<accession>A0AAD9ID54</accession>
<dbReference type="PANTHER" id="PTHR36451:SF1">
    <property type="entry name" value="OMEGA-HYDROXY-BETA-DIHYDROMENAQUINONE-9 SULFOTRANSFERASE STF3"/>
    <property type="match status" value="1"/>
</dbReference>
<organism evidence="1 2">
    <name type="scientific">Prototheca wickerhamii</name>
    <dbReference type="NCBI Taxonomy" id="3111"/>
    <lineage>
        <taxon>Eukaryota</taxon>
        <taxon>Viridiplantae</taxon>
        <taxon>Chlorophyta</taxon>
        <taxon>core chlorophytes</taxon>
        <taxon>Trebouxiophyceae</taxon>
        <taxon>Chlorellales</taxon>
        <taxon>Chlorellaceae</taxon>
        <taxon>Prototheca</taxon>
    </lineage>
</organism>
<reference evidence="1" key="1">
    <citation type="submission" date="2021-01" db="EMBL/GenBank/DDBJ databases">
        <authorList>
            <person name="Eckstrom K.M.E."/>
        </authorList>
    </citation>
    <scope>NUCLEOTIDE SEQUENCE</scope>
    <source>
        <strain evidence="1">UVCC 0001</strain>
    </source>
</reference>
<dbReference type="SUPFAM" id="SSF52540">
    <property type="entry name" value="P-loop containing nucleoside triphosphate hydrolases"/>
    <property type="match status" value="1"/>
</dbReference>
<protein>
    <recommendedName>
        <fullName evidence="3">Sulfotransferase</fullName>
    </recommendedName>
</protein>
<dbReference type="AlphaFoldDB" id="A0AAD9ID54"/>
<evidence type="ECO:0000313" key="2">
    <source>
        <dbReference type="Proteomes" id="UP001255856"/>
    </source>
</evidence>
<dbReference type="Pfam" id="PF13469">
    <property type="entry name" value="Sulfotransfer_3"/>
    <property type="match status" value="1"/>
</dbReference>
<dbReference type="Gene3D" id="3.40.50.300">
    <property type="entry name" value="P-loop containing nucleotide triphosphate hydrolases"/>
    <property type="match status" value="1"/>
</dbReference>